<gene>
    <name evidence="2" type="ORF">Salat_1850500</name>
</gene>
<feature type="signal peptide" evidence="1">
    <location>
        <begin position="1"/>
        <end position="20"/>
    </location>
</feature>
<keyword evidence="3" id="KW-1185">Reference proteome</keyword>
<dbReference type="Proteomes" id="UP001293254">
    <property type="component" value="Unassembled WGS sequence"/>
</dbReference>
<feature type="chain" id="PRO_5042126307" description="Secreted protein" evidence="1">
    <location>
        <begin position="21"/>
        <end position="101"/>
    </location>
</feature>
<name>A0AAE1Y2P6_9LAMI</name>
<evidence type="ECO:0000256" key="1">
    <source>
        <dbReference type="SAM" id="SignalP"/>
    </source>
</evidence>
<dbReference type="EMBL" id="JACGWO010000007">
    <property type="protein sequence ID" value="KAK4422680.1"/>
    <property type="molecule type" value="Genomic_DNA"/>
</dbReference>
<sequence length="101" mass="11242">MNRNNMFLLKLTCHLLVTIASQVQNLRPSSWLTIFDSSSRLQKIRLCPSAAVSRSSEIRLTLAVAAHGFVAFFVDKSVAVAVLPTRRCHVLRPFVGRNSGF</sequence>
<proteinExistence type="predicted"/>
<evidence type="ECO:0000313" key="3">
    <source>
        <dbReference type="Proteomes" id="UP001293254"/>
    </source>
</evidence>
<comment type="caution">
    <text evidence="2">The sequence shown here is derived from an EMBL/GenBank/DDBJ whole genome shotgun (WGS) entry which is preliminary data.</text>
</comment>
<reference evidence="2" key="1">
    <citation type="submission" date="2020-06" db="EMBL/GenBank/DDBJ databases">
        <authorList>
            <person name="Li T."/>
            <person name="Hu X."/>
            <person name="Zhang T."/>
            <person name="Song X."/>
            <person name="Zhang H."/>
            <person name="Dai N."/>
            <person name="Sheng W."/>
            <person name="Hou X."/>
            <person name="Wei L."/>
        </authorList>
    </citation>
    <scope>NUCLEOTIDE SEQUENCE</scope>
    <source>
        <strain evidence="2">3651</strain>
        <tissue evidence="2">Leaf</tissue>
    </source>
</reference>
<accession>A0AAE1Y2P6</accession>
<organism evidence="2 3">
    <name type="scientific">Sesamum alatum</name>
    <dbReference type="NCBI Taxonomy" id="300844"/>
    <lineage>
        <taxon>Eukaryota</taxon>
        <taxon>Viridiplantae</taxon>
        <taxon>Streptophyta</taxon>
        <taxon>Embryophyta</taxon>
        <taxon>Tracheophyta</taxon>
        <taxon>Spermatophyta</taxon>
        <taxon>Magnoliopsida</taxon>
        <taxon>eudicotyledons</taxon>
        <taxon>Gunneridae</taxon>
        <taxon>Pentapetalae</taxon>
        <taxon>asterids</taxon>
        <taxon>lamiids</taxon>
        <taxon>Lamiales</taxon>
        <taxon>Pedaliaceae</taxon>
        <taxon>Sesamum</taxon>
    </lineage>
</organism>
<keyword evidence="1" id="KW-0732">Signal</keyword>
<protein>
    <recommendedName>
        <fullName evidence="4">Secreted protein</fullName>
    </recommendedName>
</protein>
<dbReference type="AlphaFoldDB" id="A0AAE1Y2P6"/>
<reference evidence="2" key="2">
    <citation type="journal article" date="2024" name="Plant">
        <title>Genomic evolution and insights into agronomic trait innovations of Sesamum species.</title>
        <authorList>
            <person name="Miao H."/>
            <person name="Wang L."/>
            <person name="Qu L."/>
            <person name="Liu H."/>
            <person name="Sun Y."/>
            <person name="Le M."/>
            <person name="Wang Q."/>
            <person name="Wei S."/>
            <person name="Zheng Y."/>
            <person name="Lin W."/>
            <person name="Duan Y."/>
            <person name="Cao H."/>
            <person name="Xiong S."/>
            <person name="Wang X."/>
            <person name="Wei L."/>
            <person name="Li C."/>
            <person name="Ma Q."/>
            <person name="Ju M."/>
            <person name="Zhao R."/>
            <person name="Li G."/>
            <person name="Mu C."/>
            <person name="Tian Q."/>
            <person name="Mei H."/>
            <person name="Zhang T."/>
            <person name="Gao T."/>
            <person name="Zhang H."/>
        </authorList>
    </citation>
    <scope>NUCLEOTIDE SEQUENCE</scope>
    <source>
        <strain evidence="2">3651</strain>
    </source>
</reference>
<evidence type="ECO:0008006" key="4">
    <source>
        <dbReference type="Google" id="ProtNLM"/>
    </source>
</evidence>
<evidence type="ECO:0000313" key="2">
    <source>
        <dbReference type="EMBL" id="KAK4422680.1"/>
    </source>
</evidence>